<evidence type="ECO:0000313" key="11">
    <source>
        <dbReference type="Proteomes" id="UP001201262"/>
    </source>
</evidence>
<feature type="chain" id="PRO_5042182635" description="non-reducing end alpha-L-arabinofuranosidase" evidence="8">
    <location>
        <begin position="24"/>
        <end position="648"/>
    </location>
</feature>
<dbReference type="Gene3D" id="3.20.20.80">
    <property type="entry name" value="Glycosidases"/>
    <property type="match status" value="1"/>
</dbReference>
<comment type="caution">
    <text evidence="10">The sequence shown here is derived from an EMBL/GenBank/DDBJ whole genome shotgun (WGS) entry which is preliminary data.</text>
</comment>
<keyword evidence="6 10" id="KW-0378">Hydrolase</keyword>
<keyword evidence="11" id="KW-1185">Reference proteome</keyword>
<comment type="catalytic activity">
    <reaction evidence="1">
        <text>Hydrolysis of terminal non-reducing alpha-L-arabinofuranoside residues in alpha-L-arabinosides.</text>
        <dbReference type="EC" id="3.2.1.55"/>
    </reaction>
</comment>
<dbReference type="Pfam" id="PF22848">
    <property type="entry name" value="ASD1_dom"/>
    <property type="match status" value="1"/>
</dbReference>
<organism evidence="10 11">
    <name type="scientific">Talaromyces proteolyticus</name>
    <dbReference type="NCBI Taxonomy" id="1131652"/>
    <lineage>
        <taxon>Eukaryota</taxon>
        <taxon>Fungi</taxon>
        <taxon>Dikarya</taxon>
        <taxon>Ascomycota</taxon>
        <taxon>Pezizomycotina</taxon>
        <taxon>Eurotiomycetes</taxon>
        <taxon>Eurotiomycetidae</taxon>
        <taxon>Eurotiales</taxon>
        <taxon>Trichocomaceae</taxon>
        <taxon>Talaromyces</taxon>
        <taxon>Talaromyces sect. Bacilispori</taxon>
    </lineage>
</organism>
<dbReference type="GeneID" id="70251909"/>
<sequence length="648" mass="71812">MASVIIRFGLLANILSVFQVTHALTLNVSTTGGNASSPILYGLLFEDVYHSGDGGLYAELVQNRAFQGTTINLDSNNHVEGPFQNLDYWHSSGPEVTLTLDNQQPSLSDALPYHMRVDVASGSGSDNNNTGFWNEGFWGMNITTATRYAANFYLRGDYEGDIVCAFWSNTTNSMLGNTTFTGISQTDSDGWKLYQQTFTPFASGPDEKNTFHLTFDGTAVAGSNLRFNMISVFQQTWKNGNNGLRMDLAEAMNDIGGKYLRMPGGNNLEGQSSPYRWKWNETIGSIIDRPGFPGTWGYYNTNGLGLLEMMQWCIDMGLETILGVWGGYYLDHEVVAEADLQPYIDDVLNELEFLLGPENSTYGSLRASLGYPDPFTIKYVEIGNEDFFDSSNSYINYRFSMFSDAIKAAYPDMIIISSIWSGYFTDPVLPNGTVQDLHDYFSASDMVSKFNGYDNADRNYPVLVGEYAAIYDDEHTNPNQLDNPTLQSATSEAVYILGLERNSDLVVGFSHGALIKSLHDEPDNVAMMKHSPTEIVLSMSYYVAKLFATNYGSQTVPVTADTGYGPLYWSVMKNESETYFVKIVNYDGVDSTPVMVNIPGKSNEAKLITLTAPDMYSSNLPGNTTSIWTETTNKKLRGGKIVGARNDW</sequence>
<dbReference type="SMART" id="SM00813">
    <property type="entry name" value="Alpha-L-AF_C"/>
    <property type="match status" value="1"/>
</dbReference>
<comment type="pathway">
    <text evidence="2">Glycan metabolism; L-arabinan degradation.</text>
</comment>
<dbReference type="Pfam" id="PF06964">
    <property type="entry name" value="Alpha-L-AF_C"/>
    <property type="match status" value="1"/>
</dbReference>
<feature type="signal peptide" evidence="8">
    <location>
        <begin position="1"/>
        <end position="23"/>
    </location>
</feature>
<evidence type="ECO:0000259" key="9">
    <source>
        <dbReference type="SMART" id="SM00813"/>
    </source>
</evidence>
<dbReference type="PANTHER" id="PTHR31776:SF0">
    <property type="entry name" value="ALPHA-L-ARABINOFURANOSIDASE 1"/>
    <property type="match status" value="1"/>
</dbReference>
<evidence type="ECO:0000256" key="1">
    <source>
        <dbReference type="ARBA" id="ARBA00001462"/>
    </source>
</evidence>
<name>A0AAD4KZF0_9EURO</name>
<accession>A0AAD4KZF0</accession>
<evidence type="ECO:0000256" key="6">
    <source>
        <dbReference type="ARBA" id="ARBA00022801"/>
    </source>
</evidence>
<dbReference type="SUPFAM" id="SSF51445">
    <property type="entry name" value="(Trans)glycosidases"/>
    <property type="match status" value="1"/>
</dbReference>
<evidence type="ECO:0000256" key="5">
    <source>
        <dbReference type="ARBA" id="ARBA00022729"/>
    </source>
</evidence>
<proteinExistence type="inferred from homology"/>
<evidence type="ECO:0000256" key="2">
    <source>
        <dbReference type="ARBA" id="ARBA00004834"/>
    </source>
</evidence>
<dbReference type="AlphaFoldDB" id="A0AAD4KZF0"/>
<evidence type="ECO:0000256" key="3">
    <source>
        <dbReference type="ARBA" id="ARBA00007186"/>
    </source>
</evidence>
<keyword evidence="7" id="KW-0325">Glycoprotein</keyword>
<keyword evidence="5 8" id="KW-0732">Signal</keyword>
<dbReference type="EC" id="3.2.1.55" evidence="4"/>
<dbReference type="InterPro" id="IPR051563">
    <property type="entry name" value="Glycosyl_Hydrolase_51"/>
</dbReference>
<dbReference type="GO" id="GO:0046556">
    <property type="term" value="F:alpha-L-arabinofuranosidase activity"/>
    <property type="evidence" value="ECO:0007669"/>
    <property type="project" value="UniProtKB-EC"/>
</dbReference>
<gene>
    <name evidence="10" type="ORF">BGW36DRAFT_443638</name>
</gene>
<dbReference type="PANTHER" id="PTHR31776">
    <property type="entry name" value="ALPHA-L-ARABINOFURANOSIDASE 1"/>
    <property type="match status" value="1"/>
</dbReference>
<dbReference type="Proteomes" id="UP001201262">
    <property type="component" value="Unassembled WGS sequence"/>
</dbReference>
<evidence type="ECO:0000256" key="4">
    <source>
        <dbReference type="ARBA" id="ARBA00012670"/>
    </source>
</evidence>
<comment type="similarity">
    <text evidence="3">Belongs to the glycosyl hydrolase 51 family.</text>
</comment>
<protein>
    <recommendedName>
        <fullName evidence="4">non-reducing end alpha-L-arabinofuranosidase</fullName>
        <ecNumber evidence="4">3.2.1.55</ecNumber>
    </recommendedName>
</protein>
<dbReference type="GO" id="GO:0046373">
    <property type="term" value="P:L-arabinose metabolic process"/>
    <property type="evidence" value="ECO:0007669"/>
    <property type="project" value="InterPro"/>
</dbReference>
<evidence type="ECO:0000256" key="8">
    <source>
        <dbReference type="SAM" id="SignalP"/>
    </source>
</evidence>
<dbReference type="InterPro" id="IPR017853">
    <property type="entry name" value="GH"/>
</dbReference>
<dbReference type="InterPro" id="IPR010720">
    <property type="entry name" value="Alpha-L-AF_C"/>
</dbReference>
<feature type="domain" description="Alpha-L-arabinofuranosidase C-terminal" evidence="9">
    <location>
        <begin position="465"/>
        <end position="643"/>
    </location>
</feature>
<dbReference type="InterPro" id="IPR055235">
    <property type="entry name" value="ASD1_cat"/>
</dbReference>
<evidence type="ECO:0000313" key="10">
    <source>
        <dbReference type="EMBL" id="KAH8703439.1"/>
    </source>
</evidence>
<dbReference type="RefSeq" id="XP_046076457.1">
    <property type="nucleotide sequence ID" value="XM_046221622.1"/>
</dbReference>
<dbReference type="EMBL" id="JAJTJA010000002">
    <property type="protein sequence ID" value="KAH8703439.1"/>
    <property type="molecule type" value="Genomic_DNA"/>
</dbReference>
<reference evidence="10" key="1">
    <citation type="submission" date="2021-12" db="EMBL/GenBank/DDBJ databases">
        <title>Convergent genome expansion in fungi linked to evolution of root-endophyte symbiosis.</title>
        <authorList>
            <consortium name="DOE Joint Genome Institute"/>
            <person name="Ke Y.-H."/>
            <person name="Bonito G."/>
            <person name="Liao H.-L."/>
            <person name="Looney B."/>
            <person name="Rojas-Flechas A."/>
            <person name="Nash J."/>
            <person name="Hameed K."/>
            <person name="Schadt C."/>
            <person name="Martin F."/>
            <person name="Crous P.W."/>
            <person name="Miettinen O."/>
            <person name="Magnuson J.K."/>
            <person name="Labbe J."/>
            <person name="Jacobson D."/>
            <person name="Doktycz M.J."/>
            <person name="Veneault-Fourrey C."/>
            <person name="Kuo A."/>
            <person name="Mondo S."/>
            <person name="Calhoun S."/>
            <person name="Riley R."/>
            <person name="Ohm R."/>
            <person name="LaButti K."/>
            <person name="Andreopoulos B."/>
            <person name="Pangilinan J."/>
            <person name="Nolan M."/>
            <person name="Tritt A."/>
            <person name="Clum A."/>
            <person name="Lipzen A."/>
            <person name="Daum C."/>
            <person name="Barry K."/>
            <person name="Grigoriev I.V."/>
            <person name="Vilgalys R."/>
        </authorList>
    </citation>
    <scope>NUCLEOTIDE SEQUENCE</scope>
    <source>
        <strain evidence="10">PMI_201</strain>
    </source>
</reference>
<evidence type="ECO:0000256" key="7">
    <source>
        <dbReference type="ARBA" id="ARBA00023180"/>
    </source>
</evidence>